<evidence type="ECO:0000256" key="1">
    <source>
        <dbReference type="SAM" id="Coils"/>
    </source>
</evidence>
<dbReference type="AlphaFoldDB" id="A0A1C2J396"/>
<proteinExistence type="predicted"/>
<gene>
    <name evidence="2" type="ORF">A6P07_05935</name>
</gene>
<dbReference type="EMBL" id="LWSA01000072">
    <property type="protein sequence ID" value="OCX74343.1"/>
    <property type="molecule type" value="Genomic_DNA"/>
</dbReference>
<sequence length="494" mass="56507">MRKVINAQMVFGETDISAIQIDPKSRDDIPRLLRGLQHIYMQPELRERVFTILQDMRPVQANGKTLVSAEKGRPGMALWKILVLGTMRLGLNADYDRIHDLANHHLVIREMLGHGEWGENTDQRYHLQTIKDNLRLFTPEILDRINQEVVQAGHVLLKKKAEEGLSVRCDSFVVETRVHYPTDINLLLDAIRKTIETASQADPLLGSTTWRQWRYQLNRFKKSYRTLQKIKHSTAQDPQKRAAHEVRMREAYADYLALAEQHVARATETAHALQAEGLSDAAQALEGYLKHARRQIDQIRRRVLRGEKIPHSEKVFSIFEPHTEWISKGKAGVPVELGLRVCIVEDQHRFILHHAVMEQTTDDQLAVPMTQATQSRFSDVHSISFDKGFHSPANQAALREILPMVVLPKKGRPSAEEKRRESDPEFVRLRHQHSAVESAINALEQHGLDQCPDHGITGFKRYVALAVLARNIHRLGAVLIAQEAEQRCIYRKTA</sequence>
<organism evidence="2 3">
    <name type="scientific">Acidithiobacillus thiooxidans</name>
    <name type="common">Thiobacillus thiooxidans</name>
    <dbReference type="NCBI Taxonomy" id="930"/>
    <lineage>
        <taxon>Bacteria</taxon>
        <taxon>Pseudomonadati</taxon>
        <taxon>Pseudomonadota</taxon>
        <taxon>Acidithiobacillia</taxon>
        <taxon>Acidithiobacillales</taxon>
        <taxon>Acidithiobacillaceae</taxon>
        <taxon>Acidithiobacillus</taxon>
    </lineage>
</organism>
<protein>
    <submittedName>
        <fullName evidence="2">Transposase</fullName>
    </submittedName>
</protein>
<evidence type="ECO:0000313" key="2">
    <source>
        <dbReference type="EMBL" id="OCX74343.1"/>
    </source>
</evidence>
<dbReference type="NCBIfam" id="NF033593">
    <property type="entry name" value="transpos_ISNCY_1"/>
    <property type="match status" value="1"/>
</dbReference>
<reference evidence="2 3" key="1">
    <citation type="journal article" date="2016" name="Int. J. Mol. Sci.">
        <title>Comparative genomics of the extreme acidophile Acidithiobacillus thiooxidans reveals intraspecific divergence and niche adaptation.</title>
        <authorList>
            <person name="Zhang X."/>
            <person name="Feng X."/>
            <person name="Tao J."/>
            <person name="Ma L."/>
            <person name="Xiao Y."/>
            <person name="Liang Y."/>
            <person name="Liu X."/>
            <person name="Yin H."/>
        </authorList>
    </citation>
    <scope>NUCLEOTIDE SEQUENCE [LARGE SCALE GENOMIC DNA]</scope>
    <source>
        <strain evidence="2 3">A02</strain>
    </source>
</reference>
<evidence type="ECO:0000313" key="3">
    <source>
        <dbReference type="Proteomes" id="UP000094893"/>
    </source>
</evidence>
<comment type="caution">
    <text evidence="2">The sequence shown here is derived from an EMBL/GenBank/DDBJ whole genome shotgun (WGS) entry which is preliminary data.</text>
</comment>
<keyword evidence="1" id="KW-0175">Coiled coil</keyword>
<dbReference type="Proteomes" id="UP000094893">
    <property type="component" value="Unassembled WGS sequence"/>
</dbReference>
<name>A0A1C2J396_ACITH</name>
<dbReference type="RefSeq" id="WP_024895574.1">
    <property type="nucleotide sequence ID" value="NZ_LWRZ01000073.1"/>
</dbReference>
<accession>A0A1C2J396</accession>
<feature type="coiled-coil region" evidence="1">
    <location>
        <begin position="256"/>
        <end position="302"/>
    </location>
</feature>